<proteinExistence type="predicted"/>
<organism evidence="2">
    <name type="scientific">Peromfec virus RodF8_50</name>
    <dbReference type="NCBI Taxonomy" id="2929380"/>
    <lineage>
        <taxon>Viruses</taxon>
        <taxon>Monodnaviria</taxon>
        <taxon>Sangervirae</taxon>
        <taxon>Phixviricota</taxon>
        <taxon>Malgrandaviricetes</taxon>
        <taxon>Petitvirales</taxon>
        <taxon>Microviridae</taxon>
    </lineage>
</organism>
<protein>
    <submittedName>
        <fullName evidence="2">Uncharacterized protein</fullName>
    </submittedName>
</protein>
<reference evidence="2" key="1">
    <citation type="submission" date="2022-02" db="EMBL/GenBank/DDBJ databases">
        <title>Towards deciphering the DNA virus diversity associated with rodent species in the families Cricetidae and Heteromyidae.</title>
        <authorList>
            <person name="Lund M."/>
            <person name="Larsen B.B."/>
            <person name="Gryseels S."/>
            <person name="Kraberger S."/>
            <person name="Rowsey D.M."/>
            <person name="Steger L."/>
            <person name="Yule K.M."/>
            <person name="Upham N.S."/>
            <person name="Worobey M."/>
            <person name="Van Doorslaer K."/>
            <person name="Varsani A."/>
        </authorList>
    </citation>
    <scope>NUCLEOTIDE SEQUENCE</scope>
    <source>
        <strain evidence="2">NeonRodF8_50</strain>
    </source>
</reference>
<evidence type="ECO:0000256" key="1">
    <source>
        <dbReference type="SAM" id="Phobius"/>
    </source>
</evidence>
<keyword evidence="1" id="KW-0472">Membrane</keyword>
<keyword evidence="1" id="KW-1133">Transmembrane helix</keyword>
<evidence type="ECO:0000313" key="2">
    <source>
        <dbReference type="EMBL" id="UPW41583.1"/>
    </source>
</evidence>
<feature type="transmembrane region" description="Helical" evidence="1">
    <location>
        <begin position="7"/>
        <end position="26"/>
    </location>
</feature>
<keyword evidence="1" id="KW-0812">Transmembrane</keyword>
<sequence>MYDIVDIIPYIVMALSFLLNFLNMVYTRKTGKSIDTEVNEIMKNRLPSYRESETTSTGQSFDPLVTQYRFNKTTGELEELPDKLDIQKFVDSSLNTSLEAMFDKFLSPTPTDNILADLTDTRDKLDRLSDAMEFADELREKYGLSDDTSLSDVYGVLEADINSTQEKAVKTAQENASKAVDDALLAKFKSFMASQSGVKDET</sequence>
<dbReference type="EMBL" id="OM869631">
    <property type="protein sequence ID" value="UPW41583.1"/>
    <property type="molecule type" value="Genomic_DNA"/>
</dbReference>
<accession>A0A976N316</accession>
<name>A0A976N316_9VIRU</name>